<sequence length="102" mass="11892">MFEIRKTRTVAQCRRKLTREGEECFRLVQQRRTVESRGRGWERTWHPISDEKLVADMLVGDRQRVLECPKLGFAVERSAPGDVYDACERLVHDGFDSRLSAP</sequence>
<gene>
    <name evidence="1" type="ORF">H4687_004124</name>
</gene>
<name>A0A8I0TQI7_9ACTN</name>
<accession>A0A8I0TQI7</accession>
<evidence type="ECO:0000313" key="2">
    <source>
        <dbReference type="Proteomes" id="UP000629287"/>
    </source>
</evidence>
<protein>
    <submittedName>
        <fullName evidence="1">Uncharacterized protein</fullName>
    </submittedName>
</protein>
<dbReference type="EMBL" id="JADBGF010000001">
    <property type="protein sequence ID" value="MBE1597995.1"/>
    <property type="molecule type" value="Genomic_DNA"/>
</dbReference>
<evidence type="ECO:0000313" key="1">
    <source>
        <dbReference type="EMBL" id="MBE1597995.1"/>
    </source>
</evidence>
<dbReference type="Proteomes" id="UP000629287">
    <property type="component" value="Unassembled WGS sequence"/>
</dbReference>
<organism evidence="1 2">
    <name type="scientific">Streptomyces stelliscabiei</name>
    <dbReference type="NCBI Taxonomy" id="146820"/>
    <lineage>
        <taxon>Bacteria</taxon>
        <taxon>Bacillati</taxon>
        <taxon>Actinomycetota</taxon>
        <taxon>Actinomycetes</taxon>
        <taxon>Kitasatosporales</taxon>
        <taxon>Streptomycetaceae</taxon>
        <taxon>Streptomyces</taxon>
    </lineage>
</organism>
<dbReference type="AlphaFoldDB" id="A0A8I0TQI7"/>
<keyword evidence="2" id="KW-1185">Reference proteome</keyword>
<reference evidence="1 2" key="1">
    <citation type="submission" date="2020-10" db="EMBL/GenBank/DDBJ databases">
        <title>Sequencing the genomes of 1000 actinobacteria strains.</title>
        <authorList>
            <person name="Klenk H.-P."/>
        </authorList>
    </citation>
    <scope>NUCLEOTIDE SEQUENCE [LARGE SCALE GENOMIC DNA]</scope>
    <source>
        <strain evidence="1 2">DSM 41803</strain>
    </source>
</reference>
<proteinExistence type="predicted"/>
<comment type="caution">
    <text evidence="1">The sequence shown here is derived from an EMBL/GenBank/DDBJ whole genome shotgun (WGS) entry which is preliminary data.</text>
</comment>